<reference evidence="1" key="1">
    <citation type="submission" date="2020-04" db="EMBL/GenBank/DDBJ databases">
        <authorList>
            <person name="Chiriac C."/>
            <person name="Salcher M."/>
            <person name="Ghai R."/>
            <person name="Kavagutti S V."/>
        </authorList>
    </citation>
    <scope>NUCLEOTIDE SEQUENCE</scope>
</reference>
<evidence type="ECO:0000313" key="1">
    <source>
        <dbReference type="EMBL" id="CAB4128042.1"/>
    </source>
</evidence>
<sequence length="47" mass="5179">MQGAYGGLICILMYAGLEGAIEQEFELLTQNNLDIFTQTSQGILIQE</sequence>
<proteinExistence type="predicted"/>
<organism evidence="1">
    <name type="scientific">uncultured Caudovirales phage</name>
    <dbReference type="NCBI Taxonomy" id="2100421"/>
    <lineage>
        <taxon>Viruses</taxon>
        <taxon>Duplodnaviria</taxon>
        <taxon>Heunggongvirae</taxon>
        <taxon>Uroviricota</taxon>
        <taxon>Caudoviricetes</taxon>
        <taxon>Peduoviridae</taxon>
        <taxon>Maltschvirus</taxon>
        <taxon>Maltschvirus maltsch</taxon>
    </lineage>
</organism>
<protein>
    <submittedName>
        <fullName evidence="1">Uncharacterized protein</fullName>
    </submittedName>
</protein>
<name>A0A6J5L393_9CAUD</name>
<accession>A0A6J5L393</accession>
<gene>
    <name evidence="1" type="ORF">UFOVP100_5</name>
</gene>
<dbReference type="EMBL" id="LR796229">
    <property type="protein sequence ID" value="CAB4128042.1"/>
    <property type="molecule type" value="Genomic_DNA"/>
</dbReference>